<dbReference type="Proteomes" id="UP000095472">
    <property type="component" value="Chromosome"/>
</dbReference>
<evidence type="ECO:0000313" key="2">
    <source>
        <dbReference type="Proteomes" id="UP000095472"/>
    </source>
</evidence>
<proteinExistence type="predicted"/>
<sequence length="81" mass="8699">MVMKVEILGTGCQKCQQLEANAKSAIAALNLEAEVLHITEVSEIVKRGIMRTPALAINGQVVSQGKVLEPNVIKPLLQPHS</sequence>
<keyword evidence="2" id="KW-1185">Reference proteome</keyword>
<name>A0ACD5H2S1_9CYAN</name>
<dbReference type="EMBL" id="CP182909">
    <property type="protein sequence ID" value="XPM67327.1"/>
    <property type="molecule type" value="Genomic_DNA"/>
</dbReference>
<organism evidence="1 2">
    <name type="scientific">Desertifilum tharense IPPAS B-1220</name>
    <dbReference type="NCBI Taxonomy" id="1781255"/>
    <lineage>
        <taxon>Bacteria</taxon>
        <taxon>Bacillati</taxon>
        <taxon>Cyanobacteriota</taxon>
        <taxon>Cyanophyceae</taxon>
        <taxon>Desertifilales</taxon>
        <taxon>Desertifilaceae</taxon>
        <taxon>Desertifilum</taxon>
    </lineage>
</organism>
<keyword evidence="1" id="KW-0560">Oxidoreductase</keyword>
<gene>
    <name evidence="1" type="ORF">BH720_030710</name>
</gene>
<accession>A0ACD5H2S1</accession>
<reference evidence="1 2" key="1">
    <citation type="journal article" date="2016" name="Genome Announc.">
        <title>Draft Genome Sequence of the Thermotolerant Cyanobacterium Desertifilum sp. IPPAS B-1220.</title>
        <authorList>
            <person name="Mironov K.S."/>
            <person name="Sinetova M.A."/>
            <person name="Bolatkhan K."/>
            <person name="Zayadan B.K."/>
            <person name="Ustinova V.V."/>
            <person name="Kupriyanova E.V."/>
            <person name="Skrypnik A.N."/>
            <person name="Gogoleva N.E."/>
            <person name="Gogolev Y.V."/>
            <person name="Los D.A."/>
        </authorList>
    </citation>
    <scope>NUCLEOTIDE SEQUENCE [LARGE SCALE GENOMIC DNA]</scope>
    <source>
        <strain evidence="1 2">IPPAS B-1220</strain>
    </source>
</reference>
<dbReference type="EC" id="1.8.-.-" evidence="1"/>
<protein>
    <submittedName>
        <fullName evidence="1">Thioredoxin family protein</fullName>
        <ecNumber evidence="1">1.8.-.-</ecNumber>
    </submittedName>
</protein>
<evidence type="ECO:0000313" key="1">
    <source>
        <dbReference type="EMBL" id="XPM67327.1"/>
    </source>
</evidence>